<reference evidence="2" key="1">
    <citation type="submission" date="2016-10" db="EMBL/GenBank/DDBJ databases">
        <authorList>
            <person name="Varghese N."/>
            <person name="Submissions S."/>
        </authorList>
    </citation>
    <scope>NUCLEOTIDE SEQUENCE [LARGE SCALE GENOMIC DNA]</scope>
    <source>
        <strain evidence="2">DSM 44945</strain>
    </source>
</reference>
<organism evidence="1 2">
    <name type="scientific">Planifilum fulgidum</name>
    <dbReference type="NCBI Taxonomy" id="201973"/>
    <lineage>
        <taxon>Bacteria</taxon>
        <taxon>Bacillati</taxon>
        <taxon>Bacillota</taxon>
        <taxon>Bacilli</taxon>
        <taxon>Bacillales</taxon>
        <taxon>Thermoactinomycetaceae</taxon>
        <taxon>Planifilum</taxon>
    </lineage>
</organism>
<dbReference type="RefSeq" id="WP_092041148.1">
    <property type="nucleotide sequence ID" value="NZ_FOOK01000039.1"/>
</dbReference>
<gene>
    <name evidence="1" type="ORF">SAMN04488025_1398</name>
</gene>
<evidence type="ECO:0000313" key="1">
    <source>
        <dbReference type="EMBL" id="SFG49083.1"/>
    </source>
</evidence>
<dbReference type="EMBL" id="FOOK01000039">
    <property type="protein sequence ID" value="SFG49083.1"/>
    <property type="molecule type" value="Genomic_DNA"/>
</dbReference>
<accession>A0A1I2S9T2</accession>
<protein>
    <submittedName>
        <fullName evidence="1">Uncharacterized protein</fullName>
    </submittedName>
</protein>
<sequence>MSGLKELKDQFYLYYTKKITLRDFESWLYHSPELEEDIGKDFYFQLIDINYRDKFAGDHLEKVMFSRFQQVEFEEKKIRELLENFAEKIFRKYWNSCIMNIVRDIIFCLWCWLMNMTNFRVI</sequence>
<dbReference type="Proteomes" id="UP000198661">
    <property type="component" value="Unassembled WGS sequence"/>
</dbReference>
<dbReference type="OrthoDB" id="6398539at2"/>
<evidence type="ECO:0000313" key="2">
    <source>
        <dbReference type="Proteomes" id="UP000198661"/>
    </source>
</evidence>
<keyword evidence="2" id="KW-1185">Reference proteome</keyword>
<proteinExistence type="predicted"/>
<dbReference type="AlphaFoldDB" id="A0A1I2S9T2"/>
<name>A0A1I2S9T2_9BACL</name>